<dbReference type="KEGG" id="bse:Bsel_2898"/>
<feature type="region of interest" description="Disordered" evidence="2">
    <location>
        <begin position="19"/>
        <end position="59"/>
    </location>
</feature>
<comment type="similarity">
    <text evidence="1">Belongs to the bacterial solute-binding protein 8 family.</text>
</comment>
<protein>
    <submittedName>
        <fullName evidence="5">Periplasmic binding protein</fullName>
    </submittedName>
</protein>
<dbReference type="PANTHER" id="PTHR30535">
    <property type="entry name" value="VITAMIN B12-BINDING PROTEIN"/>
    <property type="match status" value="1"/>
</dbReference>
<proteinExistence type="inferred from homology"/>
<dbReference type="Proteomes" id="UP000000271">
    <property type="component" value="Chromosome"/>
</dbReference>
<accession>D6XZA2</accession>
<dbReference type="EMBL" id="CP001791">
    <property type="protein sequence ID" value="ADI00387.1"/>
    <property type="molecule type" value="Genomic_DNA"/>
</dbReference>
<feature type="domain" description="Fe/B12 periplasmic-binding" evidence="4">
    <location>
        <begin position="80"/>
        <end position="337"/>
    </location>
</feature>
<feature type="signal peptide" evidence="3">
    <location>
        <begin position="1"/>
        <end position="19"/>
    </location>
</feature>
<evidence type="ECO:0000259" key="4">
    <source>
        <dbReference type="PROSITE" id="PS50983"/>
    </source>
</evidence>
<evidence type="ECO:0000313" key="5">
    <source>
        <dbReference type="EMBL" id="ADI00387.1"/>
    </source>
</evidence>
<dbReference type="Gene3D" id="3.40.50.1980">
    <property type="entry name" value="Nitrogenase molybdenum iron protein domain"/>
    <property type="match status" value="2"/>
</dbReference>
<dbReference type="CDD" id="cd01143">
    <property type="entry name" value="YvrC"/>
    <property type="match status" value="1"/>
</dbReference>
<sequence>MKKTLLSLTALAMITTACGNDNTPEENLNENIPDNGNAGDNLAENNEEEDTEEAETEDTFPVTITDDAGRDVTIEEEPETLASLLPSSTEILFALDAGDRLIGRSEFCNFPPEDVEDIAVIGAMEIDAEQILSLEPELLFVQESHLANYSEILDEFSDAGIDYLVIEGAESFQATYEAIELIGDATGTREAADSLVSQMEADIGHIAEQAEAISEEDRKLVWTEVSPSPDIFTAGAGTFFDEMLSTINADNAAGDHNGWVQLNEEEMISLNPDVIITTYGYYVENAYEEVAERDGWQGVPAVENGEIHDVDNDTLSRPGPRLVEGVETLARLIYPDVFE</sequence>
<gene>
    <name evidence="5" type="ordered locus">Bsel_2898</name>
</gene>
<dbReference type="AlphaFoldDB" id="D6XZA2"/>
<dbReference type="RefSeq" id="WP_013173799.1">
    <property type="nucleotide sequence ID" value="NC_014219.1"/>
</dbReference>
<evidence type="ECO:0000256" key="2">
    <source>
        <dbReference type="SAM" id="MobiDB-lite"/>
    </source>
</evidence>
<dbReference type="PANTHER" id="PTHR30535:SF34">
    <property type="entry name" value="MOLYBDATE-BINDING PROTEIN MOLA"/>
    <property type="match status" value="1"/>
</dbReference>
<reference evidence="5" key="1">
    <citation type="submission" date="2009-10" db="EMBL/GenBank/DDBJ databases">
        <title>Complete sequence of Bacillus selenitireducens MLS10.</title>
        <authorList>
            <consortium name="US DOE Joint Genome Institute"/>
            <person name="Lucas S."/>
            <person name="Copeland A."/>
            <person name="Lapidus A."/>
            <person name="Glavina del Rio T."/>
            <person name="Dalin E."/>
            <person name="Tice H."/>
            <person name="Bruce D."/>
            <person name="Goodwin L."/>
            <person name="Pitluck S."/>
            <person name="Sims D."/>
            <person name="Brettin T."/>
            <person name="Detter J.C."/>
            <person name="Han C."/>
            <person name="Larimer F."/>
            <person name="Land M."/>
            <person name="Hauser L."/>
            <person name="Kyrpides N."/>
            <person name="Ovchinnikova G."/>
            <person name="Stolz J."/>
        </authorList>
    </citation>
    <scope>NUCLEOTIDE SEQUENCE [LARGE SCALE GENOMIC DNA]</scope>
    <source>
        <strain evidence="5">MLS10</strain>
    </source>
</reference>
<dbReference type="InterPro" id="IPR002491">
    <property type="entry name" value="ABC_transptr_periplasmic_BD"/>
</dbReference>
<dbReference type="GO" id="GO:0071281">
    <property type="term" value="P:cellular response to iron ion"/>
    <property type="evidence" value="ECO:0007669"/>
    <property type="project" value="TreeGrafter"/>
</dbReference>
<dbReference type="STRING" id="439292.Bsel_2898"/>
<keyword evidence="6" id="KW-1185">Reference proteome</keyword>
<organism evidence="5 6">
    <name type="scientific">Bacillus selenitireducens (strain ATCC 700615 / DSM 15326 / MLS10)</name>
    <dbReference type="NCBI Taxonomy" id="439292"/>
    <lineage>
        <taxon>Bacteria</taxon>
        <taxon>Bacillati</taxon>
        <taxon>Bacillota</taxon>
        <taxon>Bacilli</taxon>
        <taxon>Bacillales</taxon>
        <taxon>Bacillaceae</taxon>
        <taxon>Salisediminibacterium</taxon>
    </lineage>
</organism>
<dbReference type="PROSITE" id="PS51257">
    <property type="entry name" value="PROKAR_LIPOPROTEIN"/>
    <property type="match status" value="1"/>
</dbReference>
<evidence type="ECO:0000256" key="3">
    <source>
        <dbReference type="SAM" id="SignalP"/>
    </source>
</evidence>
<feature type="chain" id="PRO_5003090754" evidence="3">
    <location>
        <begin position="20"/>
        <end position="339"/>
    </location>
</feature>
<evidence type="ECO:0000256" key="1">
    <source>
        <dbReference type="ARBA" id="ARBA00008814"/>
    </source>
</evidence>
<dbReference type="PROSITE" id="PS50983">
    <property type="entry name" value="FE_B12_PBP"/>
    <property type="match status" value="1"/>
</dbReference>
<dbReference type="Pfam" id="PF01497">
    <property type="entry name" value="Peripla_BP_2"/>
    <property type="match status" value="1"/>
</dbReference>
<name>D6XZA2_BACIE</name>
<dbReference type="eggNOG" id="COG0614">
    <property type="taxonomic scope" value="Bacteria"/>
</dbReference>
<dbReference type="HOGENOM" id="CLU_038034_2_5_9"/>
<keyword evidence="3" id="KW-0732">Signal</keyword>
<dbReference type="InterPro" id="IPR050902">
    <property type="entry name" value="ABC_Transporter_SBP"/>
</dbReference>
<dbReference type="SUPFAM" id="SSF53807">
    <property type="entry name" value="Helical backbone' metal receptor"/>
    <property type="match status" value="1"/>
</dbReference>
<feature type="compositionally biased region" description="Low complexity" evidence="2">
    <location>
        <begin position="34"/>
        <end position="44"/>
    </location>
</feature>
<feature type="compositionally biased region" description="Acidic residues" evidence="2">
    <location>
        <begin position="45"/>
        <end position="58"/>
    </location>
</feature>
<evidence type="ECO:0000313" key="6">
    <source>
        <dbReference type="Proteomes" id="UP000000271"/>
    </source>
</evidence>